<feature type="region of interest" description="Disordered" evidence="1">
    <location>
        <begin position="62"/>
        <end position="94"/>
    </location>
</feature>
<organism evidence="2">
    <name type="scientific">Anopheles darlingi</name>
    <name type="common">Mosquito</name>
    <dbReference type="NCBI Taxonomy" id="43151"/>
    <lineage>
        <taxon>Eukaryota</taxon>
        <taxon>Metazoa</taxon>
        <taxon>Ecdysozoa</taxon>
        <taxon>Arthropoda</taxon>
        <taxon>Hexapoda</taxon>
        <taxon>Insecta</taxon>
        <taxon>Pterygota</taxon>
        <taxon>Neoptera</taxon>
        <taxon>Endopterygota</taxon>
        <taxon>Diptera</taxon>
        <taxon>Nematocera</taxon>
        <taxon>Culicoidea</taxon>
        <taxon>Culicidae</taxon>
        <taxon>Anophelinae</taxon>
        <taxon>Anopheles</taxon>
    </lineage>
</organism>
<feature type="compositionally biased region" description="Low complexity" evidence="1">
    <location>
        <begin position="33"/>
        <end position="42"/>
    </location>
</feature>
<protein>
    <submittedName>
        <fullName evidence="2">Putative secreted protein</fullName>
    </submittedName>
</protein>
<name>A0A2M4DJJ9_ANODA</name>
<sequence>MASLVCTSTWLHTSRGLRTQSPPFNPPVGPKRTQNNQIQTTNNYNTQLLPHGRETVKYRDIYRGNNQSKRISPHTERGGSKAKKKQKIPTRLLI</sequence>
<reference evidence="2" key="1">
    <citation type="submission" date="2018-01" db="EMBL/GenBank/DDBJ databases">
        <title>An insight into the sialome of Amazonian anophelines.</title>
        <authorList>
            <person name="Ribeiro J.M."/>
            <person name="Scarpassa V."/>
            <person name="Calvo E."/>
        </authorList>
    </citation>
    <scope>NUCLEOTIDE SEQUENCE</scope>
</reference>
<evidence type="ECO:0000313" key="2">
    <source>
        <dbReference type="EMBL" id="MBW77717.1"/>
    </source>
</evidence>
<evidence type="ECO:0000256" key="1">
    <source>
        <dbReference type="SAM" id="MobiDB-lite"/>
    </source>
</evidence>
<dbReference type="EMBL" id="GGFL01013539">
    <property type="protein sequence ID" value="MBW77717.1"/>
    <property type="molecule type" value="Transcribed_RNA"/>
</dbReference>
<proteinExistence type="predicted"/>
<dbReference type="AlphaFoldDB" id="A0A2M4DJJ9"/>
<accession>A0A2M4DJJ9</accession>
<feature type="region of interest" description="Disordered" evidence="1">
    <location>
        <begin position="14"/>
        <end position="42"/>
    </location>
</feature>